<organism evidence="6 7">
    <name type="scientific">Burkholderia lata (strain ATCC 17760 / DSM 23089 / LMG 22485 / NCIMB 9086 / R18194 / 383)</name>
    <dbReference type="NCBI Taxonomy" id="482957"/>
    <lineage>
        <taxon>Bacteria</taxon>
        <taxon>Pseudomonadati</taxon>
        <taxon>Pseudomonadota</taxon>
        <taxon>Betaproteobacteria</taxon>
        <taxon>Burkholderiales</taxon>
        <taxon>Burkholderiaceae</taxon>
        <taxon>Burkholderia</taxon>
        <taxon>Burkholderia cepacia complex</taxon>
    </lineage>
</organism>
<evidence type="ECO:0000313" key="6">
    <source>
        <dbReference type="EMBL" id="VWB07220.1"/>
    </source>
</evidence>
<dbReference type="EMBL" id="CABVPU010000001">
    <property type="protein sequence ID" value="VWB07220.1"/>
    <property type="molecule type" value="Genomic_DNA"/>
</dbReference>
<dbReference type="GO" id="GO:0003700">
    <property type="term" value="F:DNA-binding transcription factor activity"/>
    <property type="evidence" value="ECO:0007669"/>
    <property type="project" value="InterPro"/>
</dbReference>
<dbReference type="SUPFAM" id="SSF53850">
    <property type="entry name" value="Periplasmic binding protein-like II"/>
    <property type="match status" value="1"/>
</dbReference>
<evidence type="ECO:0000256" key="4">
    <source>
        <dbReference type="ARBA" id="ARBA00023163"/>
    </source>
</evidence>
<protein>
    <submittedName>
        <fullName evidence="6">Transcriptional regulator</fullName>
    </submittedName>
</protein>
<dbReference type="PROSITE" id="PS50931">
    <property type="entry name" value="HTH_LYSR"/>
    <property type="match status" value="1"/>
</dbReference>
<dbReference type="InterPro" id="IPR005119">
    <property type="entry name" value="LysR_subst-bd"/>
</dbReference>
<sequence length="317" mass="34836">MSALSVHSLTRRVDLFTLRLFLTVVEERQIRRAATRENIAPSAATKRVQDLEDIAGVQLLERIPNGVVPNAAGEVLARYLRQMFENFEDMRRELGEFSAGVRGHVSVATTGASVVQYLGREFGEFARNYPQVELELKQEPNTNLVRAVTTGDVDLCVYVVSGDVDDTLLDTLPYRTDSFVAVVPRNHPLAEQRTVKTIDLVREPFIAQPVNTTLMFKVNEAAHALGETIRARFTVSGADVALSLVQASLGVTVLPECMVPMDSRDRCAVLRIQEPWAVRVLRVGTRKGKATTSATRALIDQLTGRPKAAPSSGPLAD</sequence>
<dbReference type="PANTHER" id="PTHR30419:SF2">
    <property type="entry name" value="LYSR FAMILY TRANSCRIPTIONAL REGULATOR"/>
    <property type="match status" value="1"/>
</dbReference>
<keyword evidence="4" id="KW-0804">Transcription</keyword>
<dbReference type="Gene3D" id="3.40.190.290">
    <property type="match status" value="1"/>
</dbReference>
<dbReference type="PANTHER" id="PTHR30419">
    <property type="entry name" value="HTH-TYPE TRANSCRIPTIONAL REGULATOR YBHD"/>
    <property type="match status" value="1"/>
</dbReference>
<comment type="similarity">
    <text evidence="1">Belongs to the LysR transcriptional regulatory family.</text>
</comment>
<dbReference type="AlphaFoldDB" id="A0A6P2GRZ0"/>
<reference evidence="6 7" key="1">
    <citation type="submission" date="2019-09" db="EMBL/GenBank/DDBJ databases">
        <authorList>
            <person name="Depoorter E."/>
        </authorList>
    </citation>
    <scope>NUCLEOTIDE SEQUENCE [LARGE SCALE GENOMIC DNA]</scope>
    <source>
        <strain evidence="6">R-15945</strain>
    </source>
</reference>
<dbReference type="Proteomes" id="UP000494174">
    <property type="component" value="Unassembled WGS sequence"/>
</dbReference>
<proteinExistence type="inferred from homology"/>
<evidence type="ECO:0000256" key="3">
    <source>
        <dbReference type="ARBA" id="ARBA00023125"/>
    </source>
</evidence>
<dbReference type="Gene3D" id="1.10.10.10">
    <property type="entry name" value="Winged helix-like DNA-binding domain superfamily/Winged helix DNA-binding domain"/>
    <property type="match status" value="1"/>
</dbReference>
<keyword evidence="3" id="KW-0238">DNA-binding</keyword>
<dbReference type="InterPro" id="IPR000847">
    <property type="entry name" value="LysR_HTH_N"/>
</dbReference>
<dbReference type="Pfam" id="PF00126">
    <property type="entry name" value="HTH_1"/>
    <property type="match status" value="1"/>
</dbReference>
<dbReference type="RefSeq" id="WP_174966893.1">
    <property type="nucleotide sequence ID" value="NZ_CABVPU010000001.1"/>
</dbReference>
<dbReference type="InterPro" id="IPR036390">
    <property type="entry name" value="WH_DNA-bd_sf"/>
</dbReference>
<dbReference type="GO" id="GO:0005829">
    <property type="term" value="C:cytosol"/>
    <property type="evidence" value="ECO:0007669"/>
    <property type="project" value="TreeGrafter"/>
</dbReference>
<name>A0A6P2GRZ0_BURL3</name>
<dbReference type="InterPro" id="IPR036388">
    <property type="entry name" value="WH-like_DNA-bd_sf"/>
</dbReference>
<accession>A0A6P2GRZ0</accession>
<dbReference type="GO" id="GO:0003677">
    <property type="term" value="F:DNA binding"/>
    <property type="evidence" value="ECO:0007669"/>
    <property type="project" value="UniProtKB-KW"/>
</dbReference>
<evidence type="ECO:0000259" key="5">
    <source>
        <dbReference type="PROSITE" id="PS50931"/>
    </source>
</evidence>
<dbReference type="SUPFAM" id="SSF46785">
    <property type="entry name" value="Winged helix' DNA-binding domain"/>
    <property type="match status" value="1"/>
</dbReference>
<keyword evidence="2" id="KW-0805">Transcription regulation</keyword>
<gene>
    <name evidence="6" type="ORF">BLA15945_00149</name>
</gene>
<evidence type="ECO:0000313" key="7">
    <source>
        <dbReference type="Proteomes" id="UP000494174"/>
    </source>
</evidence>
<feature type="domain" description="HTH lysR-type" evidence="5">
    <location>
        <begin position="18"/>
        <end position="70"/>
    </location>
</feature>
<evidence type="ECO:0000256" key="2">
    <source>
        <dbReference type="ARBA" id="ARBA00023015"/>
    </source>
</evidence>
<dbReference type="InterPro" id="IPR050950">
    <property type="entry name" value="HTH-type_LysR_regulators"/>
</dbReference>
<evidence type="ECO:0000256" key="1">
    <source>
        <dbReference type="ARBA" id="ARBA00009437"/>
    </source>
</evidence>
<dbReference type="Pfam" id="PF03466">
    <property type="entry name" value="LysR_substrate"/>
    <property type="match status" value="1"/>
</dbReference>